<dbReference type="EMBL" id="CP000301">
    <property type="protein sequence ID" value="ABD88091.1"/>
    <property type="molecule type" value="Genomic_DNA"/>
</dbReference>
<dbReference type="AlphaFoldDB" id="Q214U5"/>
<organism evidence="1">
    <name type="scientific">Rhodopseudomonas palustris (strain BisB18)</name>
    <dbReference type="NCBI Taxonomy" id="316056"/>
    <lineage>
        <taxon>Bacteria</taxon>
        <taxon>Pseudomonadati</taxon>
        <taxon>Pseudomonadota</taxon>
        <taxon>Alphaproteobacteria</taxon>
        <taxon>Hyphomicrobiales</taxon>
        <taxon>Nitrobacteraceae</taxon>
        <taxon>Rhodopseudomonas</taxon>
    </lineage>
</organism>
<accession>Q214U5</accession>
<sequence length="206" mass="23500">MAYEPPFDAKILDETLIEARTPHDLRTRSHLFRRAAGLIWDVSWAANQEVNGAFNRGLSRSEITEIVDRVNGDWRLIQIAIFQEAVALELCLKSILAQRSNYDYAESRGHQLRSILREIDSTMHDSDHGAETIVWHLEQALVWQGRYPTPKKKSLAKGDHRRTHSNIPTMSEMAGVLFHTHRPEIDTLFLRIDAIAAAEGIELRAP</sequence>
<dbReference type="HOGENOM" id="CLU_1331084_0_0_5"/>
<evidence type="ECO:0000313" key="1">
    <source>
        <dbReference type="EMBL" id="ABD88091.1"/>
    </source>
</evidence>
<dbReference type="KEGG" id="rpc:RPC_2541"/>
<name>Q214U5_RHOPB</name>
<reference evidence="1" key="1">
    <citation type="submission" date="2006-03" db="EMBL/GenBank/DDBJ databases">
        <title>Complete sequence of Rhodopseudomonas palustris BisB18.</title>
        <authorList>
            <consortium name="US DOE Joint Genome Institute"/>
            <person name="Copeland A."/>
            <person name="Lucas S."/>
            <person name="Lapidus A."/>
            <person name="Barry K."/>
            <person name="Detter J.C."/>
            <person name="Glavina del Rio T."/>
            <person name="Hammon N."/>
            <person name="Israni S."/>
            <person name="Dalin E."/>
            <person name="Tice H."/>
            <person name="Pitluck S."/>
            <person name="Chain P."/>
            <person name="Malfatti S."/>
            <person name="Shin M."/>
            <person name="Vergez L."/>
            <person name="Schmutz J."/>
            <person name="Larimer F."/>
            <person name="Land M."/>
            <person name="Hauser L."/>
            <person name="Pelletier D.A."/>
            <person name="Kyrpides N."/>
            <person name="Anderson I."/>
            <person name="Oda Y."/>
            <person name="Harwood C.S."/>
            <person name="Richardson P."/>
        </authorList>
    </citation>
    <scope>NUCLEOTIDE SEQUENCE [LARGE SCALE GENOMIC DNA]</scope>
    <source>
        <strain evidence="1">BisB18</strain>
    </source>
</reference>
<gene>
    <name evidence="1" type="ordered locus">RPC_2541</name>
</gene>
<dbReference type="RefSeq" id="WP_011472988.1">
    <property type="nucleotide sequence ID" value="NC_007925.1"/>
</dbReference>
<proteinExistence type="predicted"/>
<protein>
    <submittedName>
        <fullName evidence="1">Uncharacterized protein</fullName>
    </submittedName>
</protein>